<accession>A0A9W9ZMI4</accession>
<reference evidence="1" key="1">
    <citation type="submission" date="2023-01" db="EMBL/GenBank/DDBJ databases">
        <title>Genome assembly of the deep-sea coral Lophelia pertusa.</title>
        <authorList>
            <person name="Herrera S."/>
            <person name="Cordes E."/>
        </authorList>
    </citation>
    <scope>NUCLEOTIDE SEQUENCE</scope>
    <source>
        <strain evidence="1">USNM1676648</strain>
        <tissue evidence="1">Polyp</tissue>
    </source>
</reference>
<dbReference type="Proteomes" id="UP001163046">
    <property type="component" value="Unassembled WGS sequence"/>
</dbReference>
<evidence type="ECO:0000313" key="1">
    <source>
        <dbReference type="EMBL" id="KAJ7383644.1"/>
    </source>
</evidence>
<keyword evidence="2" id="KW-1185">Reference proteome</keyword>
<sequence length="200" mass="22545">MWLGKRFTRIQSPGILDVKQTLWKTLWTEALFLACRWNHDVGPEKCMAQPQGDIARHFVLSDVNATIDSPFSVFVVRRLYQYKKVPFVYEATSSSSLLCSSDSIKNVIGSEPTLENREGAQGRLVQRLVDQLEPLLTGTTDLICRGSHSLLERIEEIGVGVCSQKDDVLFDDNTVIIGLQLTSNDRSMLGKRDSDIDWLL</sequence>
<name>A0A9W9ZMI4_9CNID</name>
<comment type="caution">
    <text evidence="1">The sequence shown here is derived from an EMBL/GenBank/DDBJ whole genome shotgun (WGS) entry which is preliminary data.</text>
</comment>
<dbReference type="EMBL" id="MU825896">
    <property type="protein sequence ID" value="KAJ7383644.1"/>
    <property type="molecule type" value="Genomic_DNA"/>
</dbReference>
<dbReference type="AlphaFoldDB" id="A0A9W9ZMI4"/>
<organism evidence="1 2">
    <name type="scientific">Desmophyllum pertusum</name>
    <dbReference type="NCBI Taxonomy" id="174260"/>
    <lineage>
        <taxon>Eukaryota</taxon>
        <taxon>Metazoa</taxon>
        <taxon>Cnidaria</taxon>
        <taxon>Anthozoa</taxon>
        <taxon>Hexacorallia</taxon>
        <taxon>Scleractinia</taxon>
        <taxon>Caryophylliina</taxon>
        <taxon>Caryophylliidae</taxon>
        <taxon>Desmophyllum</taxon>
    </lineage>
</organism>
<protein>
    <submittedName>
        <fullName evidence="1">Uncharacterized protein</fullName>
    </submittedName>
</protein>
<evidence type="ECO:0000313" key="2">
    <source>
        <dbReference type="Proteomes" id="UP001163046"/>
    </source>
</evidence>
<gene>
    <name evidence="1" type="ORF">OS493_026830</name>
</gene>
<proteinExistence type="predicted"/>